<dbReference type="FunFam" id="2.60.40.150:FF:000572">
    <property type="entry name" value="Uncharacterized protein"/>
    <property type="match status" value="1"/>
</dbReference>
<dbReference type="Gene3D" id="2.60.40.150">
    <property type="entry name" value="C2 domain"/>
    <property type="match status" value="3"/>
</dbReference>
<dbReference type="GO" id="GO:0046928">
    <property type="term" value="P:regulation of neurotransmitter secretion"/>
    <property type="evidence" value="ECO:0000318"/>
    <property type="project" value="GO_Central"/>
</dbReference>
<dbReference type="EnsemblMetazoa" id="XM_030976972">
    <property type="protein sequence ID" value="XP_030832832"/>
    <property type="gene ID" value="LOC574791"/>
</dbReference>
<feature type="compositionally biased region" description="Acidic residues" evidence="8">
    <location>
        <begin position="871"/>
        <end position="886"/>
    </location>
</feature>
<feature type="region of interest" description="Disordered" evidence="8">
    <location>
        <begin position="13"/>
        <end position="86"/>
    </location>
</feature>
<dbReference type="AlphaFoldDB" id="A0A7M7NBS8"/>
<keyword evidence="3" id="KW-0479">Metal-binding</keyword>
<feature type="region of interest" description="Disordered" evidence="8">
    <location>
        <begin position="116"/>
        <end position="189"/>
    </location>
</feature>
<evidence type="ECO:0000256" key="6">
    <source>
        <dbReference type="ARBA" id="ARBA00022989"/>
    </source>
</evidence>
<dbReference type="CDD" id="cd08377">
    <property type="entry name" value="C2C_MCTP_PRT"/>
    <property type="match status" value="1"/>
</dbReference>
<evidence type="ECO:0000256" key="4">
    <source>
        <dbReference type="ARBA" id="ARBA00022737"/>
    </source>
</evidence>
<evidence type="ECO:0000256" key="7">
    <source>
        <dbReference type="ARBA" id="ARBA00023136"/>
    </source>
</evidence>
<dbReference type="PANTHER" id="PTHR45911:SF4">
    <property type="entry name" value="MULTIPLE C2 AND TRANSMEMBRANE DOMAIN-CONTAINING PROTEIN"/>
    <property type="match status" value="1"/>
</dbReference>
<keyword evidence="12" id="KW-1185">Reference proteome</keyword>
<name>A0A7M7NBS8_STRPU</name>
<proteinExistence type="predicted"/>
<feature type="compositionally biased region" description="Basic and acidic residues" evidence="8">
    <location>
        <begin position="146"/>
        <end position="156"/>
    </location>
</feature>
<feature type="region of interest" description="Disordered" evidence="8">
    <location>
        <begin position="869"/>
        <end position="896"/>
    </location>
</feature>
<feature type="domain" description="C2" evidence="10">
    <location>
        <begin position="630"/>
        <end position="743"/>
    </location>
</feature>
<dbReference type="InterPro" id="IPR013583">
    <property type="entry name" value="MCTP_C"/>
</dbReference>
<dbReference type="InterPro" id="IPR035892">
    <property type="entry name" value="C2_domain_sf"/>
</dbReference>
<feature type="region of interest" description="Disordered" evidence="8">
    <location>
        <begin position="227"/>
        <end position="308"/>
    </location>
</feature>
<evidence type="ECO:0000256" key="2">
    <source>
        <dbReference type="ARBA" id="ARBA00022692"/>
    </source>
</evidence>
<reference evidence="11" key="2">
    <citation type="submission" date="2021-01" db="UniProtKB">
        <authorList>
            <consortium name="EnsemblMetazoa"/>
        </authorList>
    </citation>
    <scope>IDENTIFICATION</scope>
</reference>
<feature type="compositionally biased region" description="Polar residues" evidence="8">
    <location>
        <begin position="120"/>
        <end position="135"/>
    </location>
</feature>
<sequence length="1021" mass="116352">MVKYFSADHGRRWWNRLPGSSRKSKTMDSDSEDQYGEDDTDHADHLIATEGDEPLSTSTPQYPHGKKKKRPGLWKRFKHKTKPMRKIGSHVMEKAHHKSHGHSDDENITTTRSRSLLSASEPQLSNKTQNYNSLPRSHRFGGSVIDRSRLFVETDGRPQQYSSDSDSGAARTNGSKLVRRSSSSSSRKILSFDVNNDSRHSKSLPADGELELDVPELAASPAAVRKRLMDKKHGDQSSSVPESSTHGTTSIPLTNQNNNQQHTSGGSEDDYHRRRSRESSFGAVTMETNQRGSGDDGVDGGFPSSTQGMSLEEMDERAARFSGVPQPGNFYRLEVHLKEGKDLAVRDWSGSSDPYIRFKINSKQVYKSKTIVHNLNPRWNEVFSVAIEDVTKPLHIHVFDYDIGTSDDPMGNAKFDLMTLKTSDKSRPTEVKLDLSDDTTDEYLGYIVLVFSLIPVNEGEYAAFNLRLRRDNEARSGSQRKGKSQTWIGVVTITLLEGRNMVPMDDNGLSDPYVKFKLGGEKWKSRVESKTLNPKWMEQFDLRMYEEQSSSLEISVWDKDLGSKDDIMGRSHIDVATLDMEQTHQLSIELEDNAGTLDILLTISGTVGTENVSDLANYKHDPNLKRELCLKYGLLNSFKDVKDVGWLQVKVIRAQSLQAADIGGKSDPFCVLELVNARLQTQTVYKTLHPEWGKVFTFQIKDIHSVLEVTVYDEDKHGSPEFLGKVAIPILKVKCGERRPYTLKDKKLKRRAKGSILLELDFIYNDIKAAVRTFNPREDKYMEQEQRFKISVLQNNLSRVSNMVTDIVSVGRFINSCFQWDSKLRTIIAFVAFLIIVWNFQLYMAPLAILMLFTWKFVEQWIVSSYSKPPDEDDYEDSSGDEDEAEEKDKKKEKKTESKRSFKEKLQAIERVCQTIQNTLDQVACLGERIKNTFNFTVPWLSFMAIIVLCVVTIVLYFIPLRYLLLAWGINKFTKKIRAPHAIPNNELLDFLSRLPSDTQLKQYRELRPELTRTDSPKKRK</sequence>
<dbReference type="GeneID" id="574791"/>
<comment type="subcellular location">
    <subcellularLocation>
        <location evidence="1">Membrane</location>
        <topology evidence="1">Multi-pass membrane protein</topology>
    </subcellularLocation>
</comment>
<dbReference type="PROSITE" id="PS50004">
    <property type="entry name" value="C2"/>
    <property type="match status" value="3"/>
</dbReference>
<dbReference type="InterPro" id="IPR000008">
    <property type="entry name" value="C2_dom"/>
</dbReference>
<dbReference type="SUPFAM" id="SSF49562">
    <property type="entry name" value="C2 domain (Calcium/lipid-binding domain, CaLB)"/>
    <property type="match status" value="3"/>
</dbReference>
<evidence type="ECO:0000259" key="10">
    <source>
        <dbReference type="PROSITE" id="PS50004"/>
    </source>
</evidence>
<keyword evidence="2 9" id="KW-0812">Transmembrane</keyword>
<dbReference type="CDD" id="cd04042">
    <property type="entry name" value="C2A_MCTP_PRT"/>
    <property type="match status" value="1"/>
</dbReference>
<feature type="compositionally biased region" description="Acidic residues" evidence="8">
    <location>
        <begin position="29"/>
        <end position="41"/>
    </location>
</feature>
<keyword evidence="6 9" id="KW-1133">Transmembrane helix</keyword>
<feature type="domain" description="C2" evidence="10">
    <location>
        <begin position="470"/>
        <end position="588"/>
    </location>
</feature>
<evidence type="ECO:0000256" key="1">
    <source>
        <dbReference type="ARBA" id="ARBA00004141"/>
    </source>
</evidence>
<dbReference type="RefSeq" id="XP_030832832.1">
    <property type="nucleotide sequence ID" value="XM_030976972.1"/>
</dbReference>
<feature type="domain" description="C2" evidence="10">
    <location>
        <begin position="313"/>
        <end position="431"/>
    </location>
</feature>
<dbReference type="Proteomes" id="UP000007110">
    <property type="component" value="Unassembled WGS sequence"/>
</dbReference>
<feature type="transmembrane region" description="Helical" evidence="9">
    <location>
        <begin position="938"/>
        <end position="959"/>
    </location>
</feature>
<evidence type="ECO:0000256" key="3">
    <source>
        <dbReference type="ARBA" id="ARBA00022723"/>
    </source>
</evidence>
<dbReference type="FunFam" id="2.60.40.150:FF:000050">
    <property type="entry name" value="Multiple C2 and transmembrane domain containing 1"/>
    <property type="match status" value="1"/>
</dbReference>
<dbReference type="Pfam" id="PF08372">
    <property type="entry name" value="PRT_C"/>
    <property type="match status" value="1"/>
</dbReference>
<keyword evidence="5" id="KW-0106">Calcium</keyword>
<dbReference type="GO" id="GO:0005509">
    <property type="term" value="F:calcium ion binding"/>
    <property type="evidence" value="ECO:0000318"/>
    <property type="project" value="GO_Central"/>
</dbReference>
<feature type="compositionally biased region" description="Basic residues" evidence="8">
    <location>
        <begin position="64"/>
        <end position="86"/>
    </location>
</feature>
<dbReference type="CDD" id="cd08376">
    <property type="entry name" value="C2B_MCTP_PRT"/>
    <property type="match status" value="1"/>
</dbReference>
<dbReference type="OMA" id="ASNVMQM"/>
<dbReference type="OrthoDB" id="5973539at2759"/>
<dbReference type="PRINTS" id="PR00360">
    <property type="entry name" value="C2DOMAIN"/>
</dbReference>
<feature type="compositionally biased region" description="Polar residues" evidence="8">
    <location>
        <begin position="236"/>
        <end position="266"/>
    </location>
</feature>
<evidence type="ECO:0000256" key="9">
    <source>
        <dbReference type="SAM" id="Phobius"/>
    </source>
</evidence>
<feature type="transmembrane region" description="Helical" evidence="9">
    <location>
        <begin position="827"/>
        <end position="853"/>
    </location>
</feature>
<dbReference type="Pfam" id="PF00168">
    <property type="entry name" value="C2"/>
    <property type="match status" value="3"/>
</dbReference>
<reference evidence="12" key="1">
    <citation type="submission" date="2015-02" db="EMBL/GenBank/DDBJ databases">
        <title>Genome sequencing for Strongylocentrotus purpuratus.</title>
        <authorList>
            <person name="Murali S."/>
            <person name="Liu Y."/>
            <person name="Vee V."/>
            <person name="English A."/>
            <person name="Wang M."/>
            <person name="Skinner E."/>
            <person name="Han Y."/>
            <person name="Muzny D.M."/>
            <person name="Worley K.C."/>
            <person name="Gibbs R.A."/>
        </authorList>
    </citation>
    <scope>NUCLEOTIDE SEQUENCE</scope>
</reference>
<feature type="compositionally biased region" description="Polar residues" evidence="8">
    <location>
        <begin position="157"/>
        <end position="175"/>
    </location>
</feature>
<dbReference type="SMART" id="SM00239">
    <property type="entry name" value="C2"/>
    <property type="match status" value="3"/>
</dbReference>
<organism evidence="11 12">
    <name type="scientific">Strongylocentrotus purpuratus</name>
    <name type="common">Purple sea urchin</name>
    <dbReference type="NCBI Taxonomy" id="7668"/>
    <lineage>
        <taxon>Eukaryota</taxon>
        <taxon>Metazoa</taxon>
        <taxon>Echinodermata</taxon>
        <taxon>Eleutherozoa</taxon>
        <taxon>Echinozoa</taxon>
        <taxon>Echinoidea</taxon>
        <taxon>Euechinoidea</taxon>
        <taxon>Echinacea</taxon>
        <taxon>Camarodonta</taxon>
        <taxon>Echinidea</taxon>
        <taxon>Strongylocentrotidae</taxon>
        <taxon>Strongylocentrotus</taxon>
    </lineage>
</organism>
<evidence type="ECO:0000313" key="11">
    <source>
        <dbReference type="EnsemblMetazoa" id="XP_030832832"/>
    </source>
</evidence>
<protein>
    <recommendedName>
        <fullName evidence="10">C2 domain-containing protein</fullName>
    </recommendedName>
</protein>
<dbReference type="GO" id="GO:0030672">
    <property type="term" value="C:synaptic vesicle membrane"/>
    <property type="evidence" value="ECO:0000318"/>
    <property type="project" value="GO_Central"/>
</dbReference>
<keyword evidence="7 9" id="KW-0472">Membrane</keyword>
<evidence type="ECO:0000313" key="12">
    <source>
        <dbReference type="Proteomes" id="UP000007110"/>
    </source>
</evidence>
<evidence type="ECO:0000256" key="8">
    <source>
        <dbReference type="SAM" id="MobiDB-lite"/>
    </source>
</evidence>
<dbReference type="InParanoid" id="A0A7M7NBS8"/>
<feature type="compositionally biased region" description="Basic and acidic residues" evidence="8">
    <location>
        <begin position="887"/>
        <end position="896"/>
    </location>
</feature>
<evidence type="ECO:0000256" key="5">
    <source>
        <dbReference type="ARBA" id="ARBA00022837"/>
    </source>
</evidence>
<dbReference type="PANTHER" id="PTHR45911">
    <property type="entry name" value="C2 DOMAIN-CONTAINING PROTEIN"/>
    <property type="match status" value="1"/>
</dbReference>
<accession>A0A7M7NBS8</accession>
<dbReference type="KEGG" id="spu:574791"/>
<keyword evidence="4" id="KW-0677">Repeat</keyword>